<dbReference type="EMBL" id="QGSV01000256">
    <property type="protein sequence ID" value="PWU45405.1"/>
    <property type="molecule type" value="Genomic_DNA"/>
</dbReference>
<dbReference type="InterPro" id="IPR036388">
    <property type="entry name" value="WH-like_DNA-bd_sf"/>
</dbReference>
<dbReference type="Gene3D" id="1.25.40.10">
    <property type="entry name" value="Tetratricopeptide repeat domain"/>
    <property type="match status" value="1"/>
</dbReference>
<dbReference type="SMART" id="SM01043">
    <property type="entry name" value="BTAD"/>
    <property type="match status" value="1"/>
</dbReference>
<proteinExistence type="predicted"/>
<dbReference type="InterPro" id="IPR011990">
    <property type="entry name" value="TPR-like_helical_dom_sf"/>
</dbReference>
<dbReference type="RefSeq" id="WP_109946455.1">
    <property type="nucleotide sequence ID" value="NZ_QGGF01000224.1"/>
</dbReference>
<gene>
    <name evidence="2" type="ORF">DLJ46_21580</name>
</gene>
<dbReference type="OrthoDB" id="5509004at2"/>
<evidence type="ECO:0000259" key="1">
    <source>
        <dbReference type="SMART" id="SM01043"/>
    </source>
</evidence>
<reference evidence="3" key="1">
    <citation type="submission" date="2018-05" db="EMBL/GenBank/DDBJ databases">
        <title>Micromonospora globispora sp. nov. and Micromonospora rugosa sp. nov., isolated from marine sediment.</title>
        <authorList>
            <person name="Carro L."/>
            <person name="Aysel V."/>
            <person name="Cetin D."/>
            <person name="Igual J.M."/>
            <person name="Klenk H.-P."/>
            <person name="Trujillo M.E."/>
            <person name="Sahin N."/>
        </authorList>
    </citation>
    <scope>NUCLEOTIDE SEQUENCE [LARGE SCALE GENOMIC DNA]</scope>
    <source>
        <strain evidence="3">S2904</strain>
    </source>
</reference>
<evidence type="ECO:0000313" key="3">
    <source>
        <dbReference type="Proteomes" id="UP000245683"/>
    </source>
</evidence>
<name>A0A317JXW8_9ACTN</name>
<comment type="caution">
    <text evidence="2">The sequence shown here is derived from an EMBL/GenBank/DDBJ whole genome shotgun (WGS) entry which is preliminary data.</text>
</comment>
<protein>
    <submittedName>
        <fullName evidence="2">SARP family transcriptional regulator</fullName>
    </submittedName>
</protein>
<dbReference type="InterPro" id="IPR051677">
    <property type="entry name" value="AfsR-DnrI-RedD_regulator"/>
</dbReference>
<dbReference type="Proteomes" id="UP000245683">
    <property type="component" value="Unassembled WGS sequence"/>
</dbReference>
<dbReference type="PANTHER" id="PTHR35807">
    <property type="entry name" value="TRANSCRIPTIONAL REGULATOR REDD-RELATED"/>
    <property type="match status" value="1"/>
</dbReference>
<dbReference type="SUPFAM" id="SSF48452">
    <property type="entry name" value="TPR-like"/>
    <property type="match status" value="1"/>
</dbReference>
<dbReference type="InterPro" id="IPR005158">
    <property type="entry name" value="BTAD"/>
</dbReference>
<dbReference type="AlphaFoldDB" id="A0A317JXW8"/>
<sequence length="256" mass="27576">MVGGRSATADVRLELMGGFRLLAGGAPADLVGNAERLLAYLALTGPVARVVAAGALWPDVSERRGLASLRTAIWQCNRAVDGLVEAGEKRLALAGFVRVDTASLADLAAMPDDAAAGVLRTLRGELLPGWYDDWVLLDRERLRHLRVQGLEDVALRLAARGSFAAAYELAFEAVRCEPLRESAHRAVIAVHLAQHNVVEAVREYRRFRHLLVDELGVEPSTELADLVFGRAGPGGRAAGRILPRPEPVGARSTSRR</sequence>
<evidence type="ECO:0000313" key="2">
    <source>
        <dbReference type="EMBL" id="PWU45405.1"/>
    </source>
</evidence>
<accession>A0A317JXW8</accession>
<keyword evidence="3" id="KW-1185">Reference proteome</keyword>
<organism evidence="2 3">
    <name type="scientific">Micromonospora globispora</name>
    <dbReference type="NCBI Taxonomy" id="1450148"/>
    <lineage>
        <taxon>Bacteria</taxon>
        <taxon>Bacillati</taxon>
        <taxon>Actinomycetota</taxon>
        <taxon>Actinomycetes</taxon>
        <taxon>Micromonosporales</taxon>
        <taxon>Micromonosporaceae</taxon>
        <taxon>Micromonospora</taxon>
    </lineage>
</organism>
<feature type="domain" description="Bacterial transcriptional activator" evidence="1">
    <location>
        <begin position="99"/>
        <end position="227"/>
    </location>
</feature>
<dbReference type="Gene3D" id="1.10.10.10">
    <property type="entry name" value="Winged helix-like DNA-binding domain superfamily/Winged helix DNA-binding domain"/>
    <property type="match status" value="1"/>
</dbReference>
<dbReference type="Pfam" id="PF03704">
    <property type="entry name" value="BTAD"/>
    <property type="match status" value="1"/>
</dbReference>